<feature type="transmembrane region" description="Helical" evidence="9">
    <location>
        <begin position="319"/>
        <end position="340"/>
    </location>
</feature>
<proteinExistence type="inferred from homology"/>
<dbReference type="AlphaFoldDB" id="A0A2H0N893"/>
<dbReference type="GO" id="GO:0005886">
    <property type="term" value="C:plasma membrane"/>
    <property type="evidence" value="ECO:0007669"/>
    <property type="project" value="UniProtKB-SubCell"/>
</dbReference>
<dbReference type="InterPro" id="IPR055344">
    <property type="entry name" value="SecD_SecF_C_bact"/>
</dbReference>
<keyword evidence="7 9" id="KW-0811">Translocation</keyword>
<accession>A0A2H0N893</accession>
<feature type="transmembrane region" description="Helical" evidence="9">
    <location>
        <begin position="392"/>
        <end position="416"/>
    </location>
</feature>
<dbReference type="Pfam" id="PF22599">
    <property type="entry name" value="SecDF_P1_head"/>
    <property type="match status" value="1"/>
</dbReference>
<dbReference type="InterPro" id="IPR022813">
    <property type="entry name" value="SecD/SecF_arch_bac"/>
</dbReference>
<feature type="transmembrane region" description="Helical" evidence="9">
    <location>
        <begin position="269"/>
        <end position="288"/>
    </location>
</feature>
<evidence type="ECO:0000256" key="2">
    <source>
        <dbReference type="ARBA" id="ARBA00022448"/>
    </source>
</evidence>
<organism evidence="13 14">
    <name type="scientific">Candidatus Liptonbacteria bacterium CG11_big_fil_rev_8_21_14_0_20_35_14</name>
    <dbReference type="NCBI Taxonomy" id="1974634"/>
    <lineage>
        <taxon>Bacteria</taxon>
        <taxon>Candidatus Liptoniibacteriota</taxon>
    </lineage>
</organism>
<dbReference type="NCBIfam" id="TIGR00916">
    <property type="entry name" value="2A0604s01"/>
    <property type="match status" value="1"/>
</dbReference>
<evidence type="ECO:0000256" key="6">
    <source>
        <dbReference type="ARBA" id="ARBA00022989"/>
    </source>
</evidence>
<comment type="caution">
    <text evidence="13">The sequence shown here is derived from an EMBL/GenBank/DDBJ whole genome shotgun (WGS) entry which is preliminary data.</text>
</comment>
<dbReference type="PANTHER" id="PTHR30081:SF1">
    <property type="entry name" value="PROTEIN TRANSLOCASE SUBUNIT SECD"/>
    <property type="match status" value="1"/>
</dbReference>
<dbReference type="Gene3D" id="3.30.70.3400">
    <property type="match status" value="1"/>
</dbReference>
<evidence type="ECO:0000259" key="10">
    <source>
        <dbReference type="Pfam" id="PF02355"/>
    </source>
</evidence>
<dbReference type="Proteomes" id="UP000229893">
    <property type="component" value="Unassembled WGS sequence"/>
</dbReference>
<gene>
    <name evidence="9 13" type="primary">secD</name>
    <name evidence="13" type="ORF">COV57_00780</name>
</gene>
<keyword evidence="4 9" id="KW-0812">Transmembrane</keyword>
<comment type="subunit">
    <text evidence="9">Forms a complex with SecF. Part of the essential Sec protein translocation apparatus which comprises SecA, SecYEG and auxiliary proteins SecDF. Other proteins may also be involved.</text>
</comment>
<dbReference type="Gene3D" id="3.30.1360.200">
    <property type="match status" value="1"/>
</dbReference>
<comment type="subcellular location">
    <subcellularLocation>
        <location evidence="1 9">Cell membrane</location>
        <topology evidence="1 9">Multi-pass membrane protein</topology>
    </subcellularLocation>
</comment>
<keyword evidence="8 9" id="KW-0472">Membrane</keyword>
<reference evidence="13 14" key="1">
    <citation type="submission" date="2017-09" db="EMBL/GenBank/DDBJ databases">
        <title>Depth-based differentiation of microbial function through sediment-hosted aquifers and enrichment of novel symbionts in the deep terrestrial subsurface.</title>
        <authorList>
            <person name="Probst A.J."/>
            <person name="Ladd B."/>
            <person name="Jarett J.K."/>
            <person name="Geller-Mcgrath D.E."/>
            <person name="Sieber C.M."/>
            <person name="Emerson J.B."/>
            <person name="Anantharaman K."/>
            <person name="Thomas B.C."/>
            <person name="Malmstrom R."/>
            <person name="Stieglmeier M."/>
            <person name="Klingl A."/>
            <person name="Woyke T."/>
            <person name="Ryan C.M."/>
            <person name="Banfield J.F."/>
        </authorList>
    </citation>
    <scope>NUCLEOTIDE SEQUENCE [LARGE SCALE GENOMIC DNA]</scope>
    <source>
        <strain evidence="13">CG11_big_fil_rev_8_21_14_0_20_35_14</strain>
    </source>
</reference>
<feature type="domain" description="Protein translocase subunit SecDF P1" evidence="11">
    <location>
        <begin position="74"/>
        <end position="130"/>
    </location>
</feature>
<dbReference type="Gene3D" id="1.20.1640.10">
    <property type="entry name" value="Multidrug efflux transporter AcrB transmembrane domain"/>
    <property type="match status" value="1"/>
</dbReference>
<evidence type="ECO:0000259" key="11">
    <source>
        <dbReference type="Pfam" id="PF21760"/>
    </source>
</evidence>
<keyword evidence="6 9" id="KW-1133">Transmembrane helix</keyword>
<evidence type="ECO:0000256" key="5">
    <source>
        <dbReference type="ARBA" id="ARBA00022927"/>
    </source>
</evidence>
<keyword evidence="2 9" id="KW-0813">Transport</keyword>
<evidence type="ECO:0000313" key="13">
    <source>
        <dbReference type="EMBL" id="PIR05118.1"/>
    </source>
</evidence>
<dbReference type="HAMAP" id="MF_01463_B">
    <property type="entry name" value="SecD_B"/>
    <property type="match status" value="1"/>
</dbReference>
<dbReference type="InterPro" id="IPR048631">
    <property type="entry name" value="SecD_1st"/>
</dbReference>
<dbReference type="InterPro" id="IPR048634">
    <property type="entry name" value="SecD_SecF_C"/>
</dbReference>
<feature type="domain" description="SecDF P1 head subdomain" evidence="12">
    <location>
        <begin position="151"/>
        <end position="247"/>
    </location>
</feature>
<evidence type="ECO:0000313" key="14">
    <source>
        <dbReference type="Proteomes" id="UP000229893"/>
    </source>
</evidence>
<evidence type="ECO:0000256" key="4">
    <source>
        <dbReference type="ARBA" id="ARBA00022692"/>
    </source>
</evidence>
<keyword evidence="5 9" id="KW-0653">Protein transport</keyword>
<feature type="domain" description="Protein export membrane protein SecD/SecF C-terminal" evidence="10">
    <location>
        <begin position="250"/>
        <end position="419"/>
    </location>
</feature>
<dbReference type="InterPro" id="IPR005791">
    <property type="entry name" value="SecD"/>
</dbReference>
<evidence type="ECO:0000256" key="1">
    <source>
        <dbReference type="ARBA" id="ARBA00004651"/>
    </source>
</evidence>
<evidence type="ECO:0000256" key="9">
    <source>
        <dbReference type="HAMAP-Rule" id="MF_01463"/>
    </source>
</evidence>
<dbReference type="InterPro" id="IPR001036">
    <property type="entry name" value="Acrflvin-R"/>
</dbReference>
<dbReference type="GO" id="GO:0015450">
    <property type="term" value="F:protein-transporting ATPase activity"/>
    <property type="evidence" value="ECO:0007669"/>
    <property type="project" value="InterPro"/>
</dbReference>
<feature type="transmembrane region" description="Helical" evidence="9">
    <location>
        <begin position="7"/>
        <end position="27"/>
    </location>
</feature>
<protein>
    <recommendedName>
        <fullName evidence="9">Protein translocase subunit SecD</fullName>
    </recommendedName>
</protein>
<evidence type="ECO:0000259" key="12">
    <source>
        <dbReference type="Pfam" id="PF22599"/>
    </source>
</evidence>
<name>A0A2H0N893_9BACT</name>
<dbReference type="PANTHER" id="PTHR30081">
    <property type="entry name" value="PROTEIN-EXPORT MEMBRANE PROTEIN SEC"/>
    <property type="match status" value="1"/>
</dbReference>
<dbReference type="GO" id="GO:0065002">
    <property type="term" value="P:intracellular protein transmembrane transport"/>
    <property type="evidence" value="ECO:0007669"/>
    <property type="project" value="UniProtKB-UniRule"/>
</dbReference>
<evidence type="ECO:0000256" key="7">
    <source>
        <dbReference type="ARBA" id="ARBA00023010"/>
    </source>
</evidence>
<dbReference type="SUPFAM" id="SSF82866">
    <property type="entry name" value="Multidrug efflux transporter AcrB transmembrane domain"/>
    <property type="match status" value="1"/>
</dbReference>
<sequence length="425" mass="46695">MNKGKNIFILLLIGVVVIFSLFFIYPIKPLEKLANDFRPWRLGLDLVGGSFLIYEIDMSEVETLDQSPLASGLRDVIEKRVNSFGVSEPQVVIANSDSGYRLLVSLAGVHEVSEAIRQIGLTPLLDFREVVLPSNLEEGQQILPGDIQFVKTNLTGRYIESAQVAFDQTGVAPIVSLNFNKEGGDIFEEITARNVGKNLAVFLDDNLVQIATVQQKISGGKAQISGQFSLDEANILVQRFNAGALPAPINLINQQTVSATLGVDSLNRAVVAGVVGIMAIMLFMIFYYGILGVFASIALIIYVLIAMMVFKFIPVTMTLSGIAGFLLSIGMAIDANILIFERTKEELKRGASYNQAIEEGFLRAWTSIRDSNISTIITAIILYYFTSSFVQGFALTLLIGVLVSMLSAIFVTRVMLRVFYRKKHV</sequence>
<dbReference type="GO" id="GO:0006605">
    <property type="term" value="P:protein targeting"/>
    <property type="evidence" value="ECO:0007669"/>
    <property type="project" value="UniProtKB-UniRule"/>
</dbReference>
<dbReference type="InterPro" id="IPR054384">
    <property type="entry name" value="SecDF_P1_head"/>
</dbReference>
<comment type="function">
    <text evidence="9">Part of the Sec protein translocase complex. Interacts with the SecYEG preprotein conducting channel. SecDF uses the proton motive force (PMF) to complete protein translocation after the ATP-dependent function of SecA.</text>
</comment>
<feature type="transmembrane region" description="Helical" evidence="9">
    <location>
        <begin position="293"/>
        <end position="313"/>
    </location>
</feature>
<keyword evidence="3 9" id="KW-1003">Cell membrane</keyword>
<dbReference type="Pfam" id="PF02355">
    <property type="entry name" value="SecD_SecF_C"/>
    <property type="match status" value="1"/>
</dbReference>
<feature type="transmembrane region" description="Helical" evidence="9">
    <location>
        <begin position="361"/>
        <end position="386"/>
    </location>
</feature>
<dbReference type="GO" id="GO:0043952">
    <property type="term" value="P:protein transport by the Sec complex"/>
    <property type="evidence" value="ECO:0007669"/>
    <property type="project" value="UniProtKB-UniRule"/>
</dbReference>
<dbReference type="PRINTS" id="PR00702">
    <property type="entry name" value="ACRIFLAVINRP"/>
</dbReference>
<dbReference type="NCBIfam" id="TIGR01129">
    <property type="entry name" value="secD"/>
    <property type="match status" value="1"/>
</dbReference>
<evidence type="ECO:0000256" key="3">
    <source>
        <dbReference type="ARBA" id="ARBA00022475"/>
    </source>
</evidence>
<dbReference type="EMBL" id="PCWO01000011">
    <property type="protein sequence ID" value="PIR05118.1"/>
    <property type="molecule type" value="Genomic_DNA"/>
</dbReference>
<comment type="similarity">
    <text evidence="9">Belongs to the SecD/SecF family. SecD subfamily.</text>
</comment>
<dbReference type="Pfam" id="PF21760">
    <property type="entry name" value="SecD_1st"/>
    <property type="match status" value="1"/>
</dbReference>
<evidence type="ECO:0000256" key="8">
    <source>
        <dbReference type="ARBA" id="ARBA00023136"/>
    </source>
</evidence>